<keyword evidence="4" id="KW-1185">Reference proteome</keyword>
<dbReference type="Pfam" id="PF04892">
    <property type="entry name" value="VanZ"/>
    <property type="match status" value="1"/>
</dbReference>
<evidence type="ECO:0000313" key="4">
    <source>
        <dbReference type="Proteomes" id="UP000448292"/>
    </source>
</evidence>
<dbReference type="Proteomes" id="UP000448292">
    <property type="component" value="Unassembled WGS sequence"/>
</dbReference>
<evidence type="ECO:0000313" key="3">
    <source>
        <dbReference type="EMBL" id="TVM18290.1"/>
    </source>
</evidence>
<dbReference type="EMBL" id="QMIE01000004">
    <property type="protein sequence ID" value="TVM18290.1"/>
    <property type="molecule type" value="Genomic_DNA"/>
</dbReference>
<feature type="transmembrane region" description="Helical" evidence="1">
    <location>
        <begin position="39"/>
        <end position="56"/>
    </location>
</feature>
<feature type="domain" description="VanZ-like" evidence="2">
    <location>
        <begin position="37"/>
        <end position="106"/>
    </location>
</feature>
<dbReference type="OrthoDB" id="5356065at2"/>
<proteinExistence type="predicted"/>
<feature type="transmembrane region" description="Helical" evidence="1">
    <location>
        <begin position="63"/>
        <end position="81"/>
    </location>
</feature>
<accession>A0A7M3MGU3</accession>
<reference evidence="3 4" key="1">
    <citation type="submission" date="2018-06" db="EMBL/GenBank/DDBJ databases">
        <title>Complete genome of Desulfovibrio indonesiensis P37SLT.</title>
        <authorList>
            <person name="Crispim J.S."/>
            <person name="Vidigal P.M.P."/>
            <person name="Silva L.C.F."/>
            <person name="Laguardia C.N."/>
            <person name="Araujo L.C."/>
            <person name="Dias R.S."/>
            <person name="Sousa M.P."/>
            <person name="Paula S.O."/>
            <person name="Silva C."/>
        </authorList>
    </citation>
    <scope>NUCLEOTIDE SEQUENCE [LARGE SCALE GENOMIC DNA]</scope>
    <source>
        <strain evidence="3 4">P37SLT</strain>
    </source>
</reference>
<feature type="transmembrane region" description="Helical" evidence="1">
    <location>
        <begin position="87"/>
        <end position="106"/>
    </location>
</feature>
<sequence length="119" mass="12922">MFRISSLRVLWGLSVVLVAVLSLLPKAAPVVDFPQSDKVAHCLAYAWLACLAASAWSGRAASVRVWAVLALGIGLEFAQTFVPGRFFSLLDMGANALGVVLGWWLGMRMADRLHRLLGR</sequence>
<dbReference type="PANTHER" id="PTHR28008:SF1">
    <property type="entry name" value="DOMAIN PROTEIN, PUTATIVE (AFU_ORTHOLOGUE AFUA_3G10980)-RELATED"/>
    <property type="match status" value="1"/>
</dbReference>
<evidence type="ECO:0000256" key="1">
    <source>
        <dbReference type="SAM" id="Phobius"/>
    </source>
</evidence>
<gene>
    <name evidence="3" type="ORF">DPQ33_05930</name>
</gene>
<dbReference type="InterPro" id="IPR006976">
    <property type="entry name" value="VanZ-like"/>
</dbReference>
<dbReference type="PANTHER" id="PTHR28008">
    <property type="entry name" value="DOMAIN PROTEIN, PUTATIVE (AFU_ORTHOLOGUE AFUA_3G10980)-RELATED"/>
    <property type="match status" value="1"/>
</dbReference>
<comment type="caution">
    <text evidence="3">The sequence shown here is derived from an EMBL/GenBank/DDBJ whole genome shotgun (WGS) entry which is preliminary data.</text>
</comment>
<organism evidence="3 4">
    <name type="scientific">Oceanidesulfovibrio indonesiensis</name>
    <dbReference type="NCBI Taxonomy" id="54767"/>
    <lineage>
        <taxon>Bacteria</taxon>
        <taxon>Pseudomonadati</taxon>
        <taxon>Thermodesulfobacteriota</taxon>
        <taxon>Desulfovibrionia</taxon>
        <taxon>Desulfovibrionales</taxon>
        <taxon>Desulfovibrionaceae</taxon>
        <taxon>Oceanidesulfovibrio</taxon>
    </lineage>
</organism>
<keyword evidence="1" id="KW-0472">Membrane</keyword>
<protein>
    <submittedName>
        <fullName evidence="3">Teicoplanin resistance protein VanZ</fullName>
    </submittedName>
</protein>
<keyword evidence="1" id="KW-1133">Transmembrane helix</keyword>
<dbReference type="AlphaFoldDB" id="A0A7M3MGU3"/>
<evidence type="ECO:0000259" key="2">
    <source>
        <dbReference type="Pfam" id="PF04892"/>
    </source>
</evidence>
<keyword evidence="1" id="KW-0812">Transmembrane</keyword>
<name>A0A7M3MGU3_9BACT</name>
<dbReference type="NCBIfam" id="NF037970">
    <property type="entry name" value="vanZ_1"/>
    <property type="match status" value="1"/>
</dbReference>